<dbReference type="GO" id="GO:1990246">
    <property type="term" value="C:uniplex complex"/>
    <property type="evidence" value="ECO:0007669"/>
    <property type="project" value="TreeGrafter"/>
</dbReference>
<dbReference type="Proteomes" id="UP000515159">
    <property type="component" value="Chromosome 4"/>
</dbReference>
<accession>A0A6P8QIH2</accession>
<organism evidence="13 14">
    <name type="scientific">Geotrypetes seraphini</name>
    <name type="common">Gaboon caecilian</name>
    <name type="synonym">Caecilia seraphini</name>
    <dbReference type="NCBI Taxonomy" id="260995"/>
    <lineage>
        <taxon>Eukaryota</taxon>
        <taxon>Metazoa</taxon>
        <taxon>Chordata</taxon>
        <taxon>Craniata</taxon>
        <taxon>Vertebrata</taxon>
        <taxon>Euteleostomi</taxon>
        <taxon>Amphibia</taxon>
        <taxon>Gymnophiona</taxon>
        <taxon>Geotrypetes</taxon>
    </lineage>
</organism>
<evidence type="ECO:0000256" key="6">
    <source>
        <dbReference type="ARBA" id="ARBA00022837"/>
    </source>
</evidence>
<dbReference type="GO" id="GO:0015292">
    <property type="term" value="F:uniporter activity"/>
    <property type="evidence" value="ECO:0007669"/>
    <property type="project" value="UniProtKB-UniRule"/>
</dbReference>
<keyword evidence="7 10" id="KW-1133">Transmembrane helix</keyword>
<keyword evidence="8 10" id="KW-0406">Ion transport</keyword>
<dbReference type="InterPro" id="IPR039055">
    <property type="entry name" value="MCU_fam"/>
</dbReference>
<name>A0A6P8QIH2_GEOSA</name>
<feature type="domain" description="Calcium uniporter protein C-terminal" evidence="12">
    <location>
        <begin position="149"/>
        <end position="351"/>
    </location>
</feature>
<dbReference type="GO" id="GO:0005262">
    <property type="term" value="F:calcium channel activity"/>
    <property type="evidence" value="ECO:0007669"/>
    <property type="project" value="UniProtKB-UniRule"/>
</dbReference>
<protein>
    <recommendedName>
        <fullName evidence="10">Calcium uniporter protein</fullName>
    </recommendedName>
</protein>
<evidence type="ECO:0000256" key="2">
    <source>
        <dbReference type="ARBA" id="ARBA00005653"/>
    </source>
</evidence>
<keyword evidence="9 10" id="KW-0472">Membrane</keyword>
<keyword evidence="10" id="KW-0107">Calcium channel</keyword>
<dbReference type="GeneID" id="117358844"/>
<feature type="transmembrane region" description="Helical" evidence="10">
    <location>
        <begin position="297"/>
        <end position="315"/>
    </location>
</feature>
<keyword evidence="6 10" id="KW-0106">Calcium</keyword>
<keyword evidence="13" id="KW-1185">Reference proteome</keyword>
<gene>
    <name evidence="14" type="primary">MCU</name>
</gene>
<dbReference type="Pfam" id="PF04678">
    <property type="entry name" value="MCU"/>
    <property type="match status" value="1"/>
</dbReference>
<evidence type="ECO:0000313" key="13">
    <source>
        <dbReference type="Proteomes" id="UP000515159"/>
    </source>
</evidence>
<feature type="transmembrane region" description="Helical" evidence="10">
    <location>
        <begin position="265"/>
        <end position="285"/>
    </location>
</feature>
<dbReference type="PANTHER" id="PTHR13462:SF16">
    <property type="entry name" value="CALCIUM UNIPORTER PROTEIN, MITOCHONDRIAL"/>
    <property type="match status" value="1"/>
</dbReference>
<dbReference type="OrthoDB" id="278338at2759"/>
<dbReference type="RefSeq" id="XP_033796499.1">
    <property type="nucleotide sequence ID" value="XM_033940608.1"/>
</dbReference>
<sequence>MAAAARSSRLLLLSSRNGRGGGVLAVGCFPGLGSARHRQHQHRTYSGQDVFPTTMVRLTSIIPGQAGSIFSHVGDVIQGNPVHQRLPAWQNQQIVFCSTASPSDDVTVAYQNGLPVISLCLPSRRERCQFTLKPISDSVGIFLKQLQAEDKGIDRVNVYSTDGTRVASSTGIDVLLLDDFKLAINDVTYYVRPPKRELLSHEDATNLNDLKTLVQQLYCTLRIEEHQLNKERELIGRIEDLKQQLEPLEKVRLEVSRKAEKRTTWVLWGGLAYMATQFGILARLTWWEYSWDIMEPVTYFITYGSAIAMYAYFVLTRQEYIYPDARDRQHLLYFHKGAKKIHFNLEKYNHLKEAVAQMEKDGTILFKRMVEKVEAEKAKILTCKKSLEEENRNLLLQVQHLQEEQLRCKVNQDGPLSTSSFVGKPQ</sequence>
<evidence type="ECO:0000256" key="7">
    <source>
        <dbReference type="ARBA" id="ARBA00022989"/>
    </source>
</evidence>
<comment type="similarity">
    <text evidence="2 10">Belongs to the MCU (TC 1.A.77) family.</text>
</comment>
<evidence type="ECO:0000256" key="9">
    <source>
        <dbReference type="ARBA" id="ARBA00023136"/>
    </source>
</evidence>
<keyword evidence="3 10" id="KW-0813">Transport</keyword>
<evidence type="ECO:0000313" key="14">
    <source>
        <dbReference type="RefSeq" id="XP_033796499.1"/>
    </source>
</evidence>
<evidence type="ECO:0000256" key="3">
    <source>
        <dbReference type="ARBA" id="ARBA00022448"/>
    </source>
</evidence>
<dbReference type="AlphaFoldDB" id="A0A6P8QIH2"/>
<dbReference type="KEGG" id="gsh:117358844"/>
<keyword evidence="4 10" id="KW-0109">Calcium transport</keyword>
<keyword evidence="10" id="KW-0496">Mitochondrion</keyword>
<dbReference type="GO" id="GO:0036444">
    <property type="term" value="P:calcium import into the mitochondrion"/>
    <property type="evidence" value="ECO:0007669"/>
    <property type="project" value="TreeGrafter"/>
</dbReference>
<keyword evidence="5 10" id="KW-0812">Transmembrane</keyword>
<proteinExistence type="inferred from homology"/>
<comment type="function">
    <text evidence="10">Mitochondrial inner membrane calcium uniporter that mediates calcium uptake into mitochondria. Mitochondrial calcium homeostasis plays key roles in cellular physiology and regulates cell bioenergetics, cytoplasmic calcium signals and activation of cell death pathways.</text>
</comment>
<comment type="subcellular location">
    <subcellularLocation>
        <location evidence="1">Membrane</location>
        <topology evidence="1">Multi-pass membrane protein</topology>
    </subcellularLocation>
    <subcellularLocation>
        <location evidence="10">Mitochondrion inner membrane</location>
        <topology evidence="10">Multi-pass membrane protein</topology>
    </subcellularLocation>
</comment>
<dbReference type="CTD" id="90550"/>
<evidence type="ECO:0000256" key="5">
    <source>
        <dbReference type="ARBA" id="ARBA00022692"/>
    </source>
</evidence>
<keyword evidence="11" id="KW-0175">Coiled coil</keyword>
<evidence type="ECO:0000256" key="1">
    <source>
        <dbReference type="ARBA" id="ARBA00004141"/>
    </source>
</evidence>
<evidence type="ECO:0000256" key="11">
    <source>
        <dbReference type="SAM" id="Coils"/>
    </source>
</evidence>
<evidence type="ECO:0000256" key="4">
    <source>
        <dbReference type="ARBA" id="ARBA00022568"/>
    </source>
</evidence>
<dbReference type="InParanoid" id="A0A6P8QIH2"/>
<dbReference type="InterPro" id="IPR006769">
    <property type="entry name" value="MCU_C"/>
</dbReference>
<keyword evidence="10" id="KW-0999">Mitochondrion inner membrane</keyword>
<feature type="coiled-coil region" evidence="11">
    <location>
        <begin position="370"/>
        <end position="404"/>
    </location>
</feature>
<evidence type="ECO:0000256" key="8">
    <source>
        <dbReference type="ARBA" id="ARBA00023065"/>
    </source>
</evidence>
<keyword evidence="10" id="KW-0407">Ion channel</keyword>
<dbReference type="FunCoup" id="A0A6P8QIH2">
    <property type="interactions" value="1430"/>
</dbReference>
<evidence type="ECO:0000256" key="10">
    <source>
        <dbReference type="RuleBase" id="RU367035"/>
    </source>
</evidence>
<dbReference type="GO" id="GO:0051560">
    <property type="term" value="P:mitochondrial calcium ion homeostasis"/>
    <property type="evidence" value="ECO:0007669"/>
    <property type="project" value="UniProtKB-UniRule"/>
</dbReference>
<dbReference type="PANTHER" id="PTHR13462">
    <property type="entry name" value="CALCIUM UNIPORTER PROTEIN, MITOCHONDRIAL"/>
    <property type="match status" value="1"/>
</dbReference>
<reference evidence="14" key="1">
    <citation type="submission" date="2025-08" db="UniProtKB">
        <authorList>
            <consortium name="RefSeq"/>
        </authorList>
    </citation>
    <scope>IDENTIFICATION</scope>
</reference>
<comment type="domain">
    <text evidence="10">The selectivity filter, in which calcium ions are arranged in single file, is composed of two acidic rings separated by one helical turn along the central axis of the channel pore.</text>
</comment>
<evidence type="ECO:0000259" key="12">
    <source>
        <dbReference type="Pfam" id="PF04678"/>
    </source>
</evidence>